<feature type="chain" id="PRO_5045718058" description="Lipoprotein" evidence="2">
    <location>
        <begin position="22"/>
        <end position="175"/>
    </location>
</feature>
<evidence type="ECO:0008006" key="5">
    <source>
        <dbReference type="Google" id="ProtNLM"/>
    </source>
</evidence>
<proteinExistence type="predicted"/>
<comment type="caution">
    <text evidence="3">The sequence shown here is derived from an EMBL/GenBank/DDBJ whole genome shotgun (WGS) entry which is preliminary data.</text>
</comment>
<dbReference type="Proteomes" id="UP000722125">
    <property type="component" value="Unassembled WGS sequence"/>
</dbReference>
<dbReference type="EMBL" id="JAHBOH010000001">
    <property type="protein sequence ID" value="MBT0993794.1"/>
    <property type="molecule type" value="Genomic_DNA"/>
</dbReference>
<evidence type="ECO:0000256" key="2">
    <source>
        <dbReference type="SAM" id="SignalP"/>
    </source>
</evidence>
<feature type="signal peptide" evidence="2">
    <location>
        <begin position="1"/>
        <end position="21"/>
    </location>
</feature>
<dbReference type="RefSeq" id="WP_214347953.1">
    <property type="nucleotide sequence ID" value="NZ_JAHBOH010000001.1"/>
</dbReference>
<accession>A0ABS5TXB2</accession>
<organism evidence="3 4">
    <name type="scientific">Cellulomonas fulva</name>
    <dbReference type="NCBI Taxonomy" id="2835530"/>
    <lineage>
        <taxon>Bacteria</taxon>
        <taxon>Bacillati</taxon>
        <taxon>Actinomycetota</taxon>
        <taxon>Actinomycetes</taxon>
        <taxon>Micrococcales</taxon>
        <taxon>Cellulomonadaceae</taxon>
        <taxon>Cellulomonas</taxon>
    </lineage>
</organism>
<evidence type="ECO:0000313" key="3">
    <source>
        <dbReference type="EMBL" id="MBT0993794.1"/>
    </source>
</evidence>
<name>A0ABS5TXB2_9CELL</name>
<keyword evidence="4" id="KW-1185">Reference proteome</keyword>
<protein>
    <recommendedName>
        <fullName evidence="5">Lipoprotein</fullName>
    </recommendedName>
</protein>
<feature type="region of interest" description="Disordered" evidence="1">
    <location>
        <begin position="148"/>
        <end position="175"/>
    </location>
</feature>
<evidence type="ECO:0000256" key="1">
    <source>
        <dbReference type="SAM" id="MobiDB-lite"/>
    </source>
</evidence>
<reference evidence="3 4" key="1">
    <citation type="submission" date="2021-05" db="EMBL/GenBank/DDBJ databases">
        <title>Description of Cellulomonas sp. DKR-3 sp. nov.</title>
        <authorList>
            <person name="Dahal R.H."/>
            <person name="Chaudhary D.K."/>
        </authorList>
    </citation>
    <scope>NUCLEOTIDE SEQUENCE [LARGE SCALE GENOMIC DNA]</scope>
    <source>
        <strain evidence="3 4">DKR-3</strain>
    </source>
</reference>
<gene>
    <name evidence="3" type="ORF">KIN34_05780</name>
</gene>
<sequence length="175" mass="17424">MIVLWLGAVLAFAGCAGTAEPADEAEIAELSVPAGVAPELVYVLDGEDLVLAGQSVGVSGDDGLSAAYVRESDAATVLLRTERDASDPSLAACADLPDAGPPRCVVERGDVRVVLEGDGVDVATLRTAAGTVRVPDASTLRALFADVPAAPDAPTERGDLPPGDGAPVDPPAAGG</sequence>
<evidence type="ECO:0000313" key="4">
    <source>
        <dbReference type="Proteomes" id="UP000722125"/>
    </source>
</evidence>
<keyword evidence="2" id="KW-0732">Signal</keyword>